<dbReference type="GeneID" id="108841462"/>
<reference evidence="1" key="1">
    <citation type="journal article" date="2019" name="Database">
        <title>The radish genome database (RadishGD): an integrated information resource for radish genomics.</title>
        <authorList>
            <person name="Yu H.J."/>
            <person name="Baek S."/>
            <person name="Lee Y.J."/>
            <person name="Cho A."/>
            <person name="Mun J.H."/>
        </authorList>
    </citation>
    <scope>NUCLEOTIDE SEQUENCE [LARGE SCALE GENOMIC DNA]</scope>
    <source>
        <strain evidence="1">cv. WK10039</strain>
    </source>
</reference>
<dbReference type="KEGG" id="rsz:108841462"/>
<dbReference type="AlphaFoldDB" id="A0A9W3C8X8"/>
<accession>A0A9W3C8X8</accession>
<evidence type="ECO:0000313" key="2">
    <source>
        <dbReference type="RefSeq" id="XP_056847933.1"/>
    </source>
</evidence>
<keyword evidence="1" id="KW-1185">Reference proteome</keyword>
<dbReference type="Proteomes" id="UP000504610">
    <property type="component" value="Chromosome 8"/>
</dbReference>
<gene>
    <name evidence="2" type="primary">LOC108841462</name>
</gene>
<name>A0A9W3C8X8_RAPSA</name>
<evidence type="ECO:0000313" key="1">
    <source>
        <dbReference type="Proteomes" id="UP000504610"/>
    </source>
</evidence>
<organism evidence="1 2">
    <name type="scientific">Raphanus sativus</name>
    <name type="common">Radish</name>
    <name type="synonym">Raphanus raphanistrum var. sativus</name>
    <dbReference type="NCBI Taxonomy" id="3726"/>
    <lineage>
        <taxon>Eukaryota</taxon>
        <taxon>Viridiplantae</taxon>
        <taxon>Streptophyta</taxon>
        <taxon>Embryophyta</taxon>
        <taxon>Tracheophyta</taxon>
        <taxon>Spermatophyta</taxon>
        <taxon>Magnoliopsida</taxon>
        <taxon>eudicotyledons</taxon>
        <taxon>Gunneridae</taxon>
        <taxon>Pentapetalae</taxon>
        <taxon>rosids</taxon>
        <taxon>malvids</taxon>
        <taxon>Brassicales</taxon>
        <taxon>Brassicaceae</taxon>
        <taxon>Brassiceae</taxon>
        <taxon>Raphanus</taxon>
    </lineage>
</organism>
<reference evidence="2" key="2">
    <citation type="submission" date="2025-08" db="UniProtKB">
        <authorList>
            <consortium name="RefSeq"/>
        </authorList>
    </citation>
    <scope>IDENTIFICATION</scope>
    <source>
        <tissue evidence="2">Leaf</tissue>
    </source>
</reference>
<proteinExistence type="predicted"/>
<dbReference type="RefSeq" id="XP_056847933.1">
    <property type="nucleotide sequence ID" value="XM_056991953.1"/>
</dbReference>
<sequence>MPKPASDAEKSRVRDVNDAARLRIFSSLPFTDHKLSLPFTDHHHELSSPIDAGHRSRALSPLRLTKTSSSLSLSSPIDSDLELSHLFVLELRPLFAALSSQAHTLQLSLSSPMPLQVYDSSLVSHPSIGSLISNSLQAQTHSSLSSSDSQAQTLLSSDCCSRSVVIV</sequence>
<protein>
    <submittedName>
        <fullName evidence="2">Uncharacterized protein LOC108841462</fullName>
    </submittedName>
</protein>